<comment type="caution">
    <text evidence="1">The sequence shown here is derived from an EMBL/GenBank/DDBJ whole genome shotgun (WGS) entry which is preliminary data.</text>
</comment>
<reference evidence="2" key="1">
    <citation type="journal article" date="2019" name="Curr. Biol.">
        <title>Genome Sequence of Striga asiatica Provides Insight into the Evolution of Plant Parasitism.</title>
        <authorList>
            <person name="Yoshida S."/>
            <person name="Kim S."/>
            <person name="Wafula E.K."/>
            <person name="Tanskanen J."/>
            <person name="Kim Y.M."/>
            <person name="Honaas L."/>
            <person name="Yang Z."/>
            <person name="Spallek T."/>
            <person name="Conn C.E."/>
            <person name="Ichihashi Y."/>
            <person name="Cheong K."/>
            <person name="Cui S."/>
            <person name="Der J.P."/>
            <person name="Gundlach H."/>
            <person name="Jiao Y."/>
            <person name="Hori C."/>
            <person name="Ishida J.K."/>
            <person name="Kasahara H."/>
            <person name="Kiba T."/>
            <person name="Kim M.S."/>
            <person name="Koo N."/>
            <person name="Laohavisit A."/>
            <person name="Lee Y.H."/>
            <person name="Lumba S."/>
            <person name="McCourt P."/>
            <person name="Mortimer J.C."/>
            <person name="Mutuku J.M."/>
            <person name="Nomura T."/>
            <person name="Sasaki-Sekimoto Y."/>
            <person name="Seto Y."/>
            <person name="Wang Y."/>
            <person name="Wakatake T."/>
            <person name="Sakakibara H."/>
            <person name="Demura T."/>
            <person name="Yamaguchi S."/>
            <person name="Yoneyama K."/>
            <person name="Manabe R.I."/>
            <person name="Nelson D.C."/>
            <person name="Schulman A.H."/>
            <person name="Timko M.P."/>
            <person name="dePamphilis C.W."/>
            <person name="Choi D."/>
            <person name="Shirasu K."/>
        </authorList>
    </citation>
    <scope>NUCLEOTIDE SEQUENCE [LARGE SCALE GENOMIC DNA]</scope>
    <source>
        <strain evidence="2">cv. UVA1</strain>
    </source>
</reference>
<dbReference type="EMBL" id="BKCP01000114">
    <property type="protein sequence ID" value="GER25515.1"/>
    <property type="molecule type" value="Genomic_DNA"/>
</dbReference>
<evidence type="ECO:0000313" key="1">
    <source>
        <dbReference type="EMBL" id="GER25515.1"/>
    </source>
</evidence>
<name>A0A5A7NYA4_STRAF</name>
<organism evidence="1 2">
    <name type="scientific">Striga asiatica</name>
    <name type="common">Asiatic witchweed</name>
    <name type="synonym">Buchnera asiatica</name>
    <dbReference type="NCBI Taxonomy" id="4170"/>
    <lineage>
        <taxon>Eukaryota</taxon>
        <taxon>Viridiplantae</taxon>
        <taxon>Streptophyta</taxon>
        <taxon>Embryophyta</taxon>
        <taxon>Tracheophyta</taxon>
        <taxon>Spermatophyta</taxon>
        <taxon>Magnoliopsida</taxon>
        <taxon>eudicotyledons</taxon>
        <taxon>Gunneridae</taxon>
        <taxon>Pentapetalae</taxon>
        <taxon>asterids</taxon>
        <taxon>lamiids</taxon>
        <taxon>Lamiales</taxon>
        <taxon>Orobanchaceae</taxon>
        <taxon>Buchnereae</taxon>
        <taxon>Striga</taxon>
    </lineage>
</organism>
<keyword evidence="1" id="KW-0436">Ligase</keyword>
<evidence type="ECO:0000313" key="2">
    <source>
        <dbReference type="Proteomes" id="UP000325081"/>
    </source>
</evidence>
<gene>
    <name evidence="1" type="ORF">STAS_01104</name>
</gene>
<accession>A0A5A7NYA4</accession>
<dbReference type="Proteomes" id="UP000325081">
    <property type="component" value="Unassembled WGS sequence"/>
</dbReference>
<proteinExistence type="predicted"/>
<keyword evidence="2" id="KW-1185">Reference proteome</keyword>
<protein>
    <submittedName>
        <fullName evidence="1">D-alanine--D-alanine ligase</fullName>
    </submittedName>
</protein>
<dbReference type="GO" id="GO:0016874">
    <property type="term" value="F:ligase activity"/>
    <property type="evidence" value="ECO:0007669"/>
    <property type="project" value="UniProtKB-KW"/>
</dbReference>
<dbReference type="AlphaFoldDB" id="A0A5A7NYA4"/>
<sequence length="124" mass="13243">MWLSPPPRIDCNRSQLSAAGRRQSSVVCFGERETERGMLRRLQGCSSGGMNATLAAWDAQAAGVLRQRWSCVCVSVCRKAAVKTIPEEVEEAGTTQGGMAYPSSIGNRRVGKTDGGSDIVVVLV</sequence>